<protein>
    <submittedName>
        <fullName evidence="2">Uncharacterized protein</fullName>
    </submittedName>
</protein>
<feature type="compositionally biased region" description="Gly residues" evidence="1">
    <location>
        <begin position="115"/>
        <end position="125"/>
    </location>
</feature>
<evidence type="ECO:0000313" key="2">
    <source>
        <dbReference type="EnsemblPlants" id="ORGLA06G0157200.1"/>
    </source>
</evidence>
<accession>I1Q359</accession>
<dbReference type="AlphaFoldDB" id="I1Q359"/>
<dbReference type="HOGENOM" id="CLU_1436507_0_0_1"/>
<sequence>MSSSSPHIVLVAHHGCAASLITFSGLAVSLDVHSAAAIASLPASSVAAVTLPEVKLDDNPTGGLAPYSPPSLSTSPWTPHRTPPDGEILHLLHLYYLVLATEGQDKRQRRRRRGQQGGGGRGVGRVAGEADPRADAMADAAGDGAAGRRGDVPRQEAAVQPCRRHVQPAYVTACWRSHRGELRQLRHTR</sequence>
<reference evidence="2" key="1">
    <citation type="submission" date="2015-06" db="UniProtKB">
        <authorList>
            <consortium name="EnsemblPlants"/>
        </authorList>
    </citation>
    <scope>IDENTIFICATION</scope>
</reference>
<feature type="region of interest" description="Disordered" evidence="1">
    <location>
        <begin position="57"/>
        <end position="81"/>
    </location>
</feature>
<reference evidence="2 3" key="2">
    <citation type="submission" date="2018-04" db="EMBL/GenBank/DDBJ databases">
        <title>OglaRS2 (Oryza glaberrima Reference Sequence Version 2).</title>
        <authorList>
            <person name="Zhang J."/>
            <person name="Kudrna D."/>
            <person name="Lee S."/>
            <person name="Talag J."/>
            <person name="Rajasekar S."/>
            <person name="Wing R.A."/>
        </authorList>
    </citation>
    <scope>NUCLEOTIDE SEQUENCE [LARGE SCALE GENOMIC DNA]</scope>
    <source>
        <strain evidence="2 3">cv. IRGC 96717</strain>
    </source>
</reference>
<keyword evidence="3" id="KW-1185">Reference proteome</keyword>
<dbReference type="EnsemblPlants" id="ORGLA06G0157200.1">
    <property type="protein sequence ID" value="ORGLA06G0157200.1"/>
    <property type="gene ID" value="ORGLA06G0157200"/>
</dbReference>
<evidence type="ECO:0000256" key="1">
    <source>
        <dbReference type="SAM" id="MobiDB-lite"/>
    </source>
</evidence>
<feature type="compositionally biased region" description="Low complexity" evidence="1">
    <location>
        <begin position="70"/>
        <end position="79"/>
    </location>
</feature>
<name>I1Q359_ORYGL</name>
<evidence type="ECO:0000313" key="3">
    <source>
        <dbReference type="Proteomes" id="UP000007306"/>
    </source>
</evidence>
<dbReference type="Proteomes" id="UP000007306">
    <property type="component" value="Chromosome 6"/>
</dbReference>
<feature type="region of interest" description="Disordered" evidence="1">
    <location>
        <begin position="105"/>
        <end position="163"/>
    </location>
</feature>
<dbReference type="OMA" id="TACWRSH"/>
<dbReference type="Gramene" id="ORGLA06G0157200.1">
    <property type="protein sequence ID" value="ORGLA06G0157200.1"/>
    <property type="gene ID" value="ORGLA06G0157200"/>
</dbReference>
<proteinExistence type="predicted"/>
<organism evidence="2 3">
    <name type="scientific">Oryza glaberrima</name>
    <name type="common">African rice</name>
    <dbReference type="NCBI Taxonomy" id="4538"/>
    <lineage>
        <taxon>Eukaryota</taxon>
        <taxon>Viridiplantae</taxon>
        <taxon>Streptophyta</taxon>
        <taxon>Embryophyta</taxon>
        <taxon>Tracheophyta</taxon>
        <taxon>Spermatophyta</taxon>
        <taxon>Magnoliopsida</taxon>
        <taxon>Liliopsida</taxon>
        <taxon>Poales</taxon>
        <taxon>Poaceae</taxon>
        <taxon>BOP clade</taxon>
        <taxon>Oryzoideae</taxon>
        <taxon>Oryzeae</taxon>
        <taxon>Oryzinae</taxon>
        <taxon>Oryza</taxon>
    </lineage>
</organism>